<dbReference type="RefSeq" id="XP_001878799.1">
    <property type="nucleotide sequence ID" value="XM_001878764.1"/>
</dbReference>
<gene>
    <name evidence="1" type="ORF">LACBIDRAFT_325314</name>
</gene>
<dbReference type="OrthoDB" id="3018573at2759"/>
<protein>
    <submittedName>
        <fullName evidence="1">Predicted protein</fullName>
    </submittedName>
</protein>
<reference evidence="1 2" key="1">
    <citation type="journal article" date="2008" name="Nature">
        <title>The genome of Laccaria bicolor provides insights into mycorrhizal symbiosis.</title>
        <authorList>
            <person name="Martin F."/>
            <person name="Aerts A."/>
            <person name="Ahren D."/>
            <person name="Brun A."/>
            <person name="Danchin E.G.J."/>
            <person name="Duchaussoy F."/>
            <person name="Gibon J."/>
            <person name="Kohler A."/>
            <person name="Lindquist E."/>
            <person name="Pereda V."/>
            <person name="Salamov A."/>
            <person name="Shapiro H.J."/>
            <person name="Wuyts J."/>
            <person name="Blaudez D."/>
            <person name="Buee M."/>
            <person name="Brokstein P."/>
            <person name="Canbaeck B."/>
            <person name="Cohen D."/>
            <person name="Courty P.E."/>
            <person name="Coutinho P.M."/>
            <person name="Delaruelle C."/>
            <person name="Detter J.C."/>
            <person name="Deveau A."/>
            <person name="DiFazio S."/>
            <person name="Duplessis S."/>
            <person name="Fraissinet-Tachet L."/>
            <person name="Lucic E."/>
            <person name="Frey-Klett P."/>
            <person name="Fourrey C."/>
            <person name="Feussner I."/>
            <person name="Gay G."/>
            <person name="Grimwood J."/>
            <person name="Hoegger P.J."/>
            <person name="Jain P."/>
            <person name="Kilaru S."/>
            <person name="Labbe J."/>
            <person name="Lin Y.C."/>
            <person name="Legue V."/>
            <person name="Le Tacon F."/>
            <person name="Marmeisse R."/>
            <person name="Melayah D."/>
            <person name="Montanini B."/>
            <person name="Muratet M."/>
            <person name="Nehls U."/>
            <person name="Niculita-Hirzel H."/>
            <person name="Oudot-Le Secq M.P."/>
            <person name="Peter M."/>
            <person name="Quesneville H."/>
            <person name="Rajashekar B."/>
            <person name="Reich M."/>
            <person name="Rouhier N."/>
            <person name="Schmutz J."/>
            <person name="Yin T."/>
            <person name="Chalot M."/>
            <person name="Henrissat B."/>
            <person name="Kuees U."/>
            <person name="Lucas S."/>
            <person name="Van de Peer Y."/>
            <person name="Podila G.K."/>
            <person name="Polle A."/>
            <person name="Pukkila P.J."/>
            <person name="Richardson P.M."/>
            <person name="Rouze P."/>
            <person name="Sanders I.R."/>
            <person name="Stajich J.E."/>
            <person name="Tunlid A."/>
            <person name="Tuskan G."/>
            <person name="Grigoriev I.V."/>
        </authorList>
    </citation>
    <scope>NUCLEOTIDE SEQUENCE [LARGE SCALE GENOMIC DNA]</scope>
    <source>
        <strain evidence="2">S238N-H82 / ATCC MYA-4686</strain>
    </source>
</reference>
<dbReference type="GeneID" id="6074580"/>
<keyword evidence="2" id="KW-1185">Reference proteome</keyword>
<dbReference type="InParanoid" id="B0D4I4"/>
<proteinExistence type="predicted"/>
<accession>B0D4I4</accession>
<evidence type="ECO:0000313" key="2">
    <source>
        <dbReference type="Proteomes" id="UP000001194"/>
    </source>
</evidence>
<dbReference type="HOGENOM" id="CLU_737831_0_0_1"/>
<dbReference type="EMBL" id="DS547097">
    <property type="protein sequence ID" value="EDR10349.1"/>
    <property type="molecule type" value="Genomic_DNA"/>
</dbReference>
<dbReference type="KEGG" id="lbc:LACBIDRAFT_325314"/>
<sequence>MVLMQPDSPIVAAYNSAPRISCQIVSPSTADDLKSHRENVRVHREVDAGVVLIWQEGKSDHLAIWRFGELPKFPDPRCPRSQTQNNLTGLKITDEYRVSHAFRCVLKGYNRNVHWDYLTLSNVGTKLLKGFKPFFNVVVVRGLWKEKYCQILSFAPPRKHTYKDKVELKTILSTFLPAPIHLLTIMMRLLIYACATIPRVHCASQSDLEPTCSPLGNTAFWHIYAKGLRRVCRPQVLPLLTPVDDNVYADLLMCFSPSYRSGSDVKKLPFGHLSKILKDFPSSLQIFASCTMADTITDSALTPQPRVPHTHTLPTIIQLLKSLSLPNILQKNKNIEADNNARSAKTLNHTLDPAGHPELGSEVTSLITIDPKDLA</sequence>
<dbReference type="Proteomes" id="UP000001194">
    <property type="component" value="Unassembled WGS sequence"/>
</dbReference>
<name>B0D4I4_LACBS</name>
<dbReference type="AlphaFoldDB" id="B0D4I4"/>
<evidence type="ECO:0000313" key="1">
    <source>
        <dbReference type="EMBL" id="EDR10349.1"/>
    </source>
</evidence>
<organism evidence="2">
    <name type="scientific">Laccaria bicolor (strain S238N-H82 / ATCC MYA-4686)</name>
    <name type="common">Bicoloured deceiver</name>
    <name type="synonym">Laccaria laccata var. bicolor</name>
    <dbReference type="NCBI Taxonomy" id="486041"/>
    <lineage>
        <taxon>Eukaryota</taxon>
        <taxon>Fungi</taxon>
        <taxon>Dikarya</taxon>
        <taxon>Basidiomycota</taxon>
        <taxon>Agaricomycotina</taxon>
        <taxon>Agaricomycetes</taxon>
        <taxon>Agaricomycetidae</taxon>
        <taxon>Agaricales</taxon>
        <taxon>Agaricineae</taxon>
        <taxon>Hydnangiaceae</taxon>
        <taxon>Laccaria</taxon>
    </lineage>
</organism>